<sequence>MVGRASRTGKGVDQAVSGELAMTFLDSSTIIEYLRNDRTVIEYLDERQPWWTSTICVFEVLNGPAGSQDFDPTEERQKFSGVQALEFNEQLALEASRLQNEAIEDGSELSHRDAMIAATARSTGDEYVVADSDFEIRPLEDVMDVTNLHNEE</sequence>
<dbReference type="Pfam" id="PF01850">
    <property type="entry name" value="PIN"/>
    <property type="match status" value="1"/>
</dbReference>
<evidence type="ECO:0000256" key="1">
    <source>
        <dbReference type="ARBA" id="ARBA00001946"/>
    </source>
</evidence>
<dbReference type="SUPFAM" id="SSF88723">
    <property type="entry name" value="PIN domain-like"/>
    <property type="match status" value="1"/>
</dbReference>
<comment type="cofactor">
    <cofactor evidence="1">
        <name>Mg(2+)</name>
        <dbReference type="ChEBI" id="CHEBI:18420"/>
    </cofactor>
</comment>
<reference evidence="8 9" key="1">
    <citation type="journal article" date="2014" name="PLoS Genet.">
        <title>Phylogenetically driven sequencing of extremely halophilic archaea reveals strategies for static and dynamic osmo-response.</title>
        <authorList>
            <person name="Becker E.A."/>
            <person name="Seitzer P.M."/>
            <person name="Tritt A."/>
            <person name="Larsen D."/>
            <person name="Krusor M."/>
            <person name="Yao A.I."/>
            <person name="Wu D."/>
            <person name="Madern D."/>
            <person name="Eisen J.A."/>
            <person name="Darling A.E."/>
            <person name="Facciotti M.T."/>
        </authorList>
    </citation>
    <scope>NUCLEOTIDE SEQUENCE [LARGE SCALE GENOMIC DNA]</scope>
    <source>
        <strain evidence="8 9">DSM 15624</strain>
    </source>
</reference>
<keyword evidence="2" id="KW-0540">Nuclease</keyword>
<evidence type="ECO:0000313" key="9">
    <source>
        <dbReference type="Proteomes" id="UP000011593"/>
    </source>
</evidence>
<keyword evidence="4" id="KW-0378">Hydrolase</keyword>
<comment type="similarity">
    <text evidence="6">Belongs to the PINc/VapC protein family.</text>
</comment>
<feature type="domain" description="PIN" evidence="7">
    <location>
        <begin position="24"/>
        <end position="135"/>
    </location>
</feature>
<accession>L9Z6K8</accession>
<evidence type="ECO:0000256" key="6">
    <source>
        <dbReference type="ARBA" id="ARBA00038093"/>
    </source>
</evidence>
<evidence type="ECO:0000256" key="5">
    <source>
        <dbReference type="ARBA" id="ARBA00022842"/>
    </source>
</evidence>
<evidence type="ECO:0000313" key="8">
    <source>
        <dbReference type="EMBL" id="ELY80843.1"/>
    </source>
</evidence>
<dbReference type="PANTHER" id="PTHR33653">
    <property type="entry name" value="RIBONUCLEASE VAPC2"/>
    <property type="match status" value="1"/>
</dbReference>
<dbReference type="InterPro" id="IPR002716">
    <property type="entry name" value="PIN_dom"/>
</dbReference>
<dbReference type="AlphaFoldDB" id="L9Z6K8"/>
<comment type="caution">
    <text evidence="8">The sequence shown here is derived from an EMBL/GenBank/DDBJ whole genome shotgun (WGS) entry which is preliminary data.</text>
</comment>
<keyword evidence="3" id="KW-0479">Metal-binding</keyword>
<dbReference type="PATRIC" id="fig|797303.5.peg.750"/>
<evidence type="ECO:0000256" key="3">
    <source>
        <dbReference type="ARBA" id="ARBA00022723"/>
    </source>
</evidence>
<name>L9Z6K8_NATP1</name>
<dbReference type="GO" id="GO:0004518">
    <property type="term" value="F:nuclease activity"/>
    <property type="evidence" value="ECO:0007669"/>
    <property type="project" value="UniProtKB-KW"/>
</dbReference>
<dbReference type="GO" id="GO:0016787">
    <property type="term" value="F:hydrolase activity"/>
    <property type="evidence" value="ECO:0007669"/>
    <property type="project" value="UniProtKB-KW"/>
</dbReference>
<evidence type="ECO:0000256" key="2">
    <source>
        <dbReference type="ARBA" id="ARBA00022722"/>
    </source>
</evidence>
<dbReference type="Gene3D" id="3.40.50.1010">
    <property type="entry name" value="5'-nuclease"/>
    <property type="match status" value="1"/>
</dbReference>
<gene>
    <name evidence="8" type="ORF">C488_03605</name>
</gene>
<dbReference type="InterPro" id="IPR029060">
    <property type="entry name" value="PIN-like_dom_sf"/>
</dbReference>
<evidence type="ECO:0000259" key="7">
    <source>
        <dbReference type="Pfam" id="PF01850"/>
    </source>
</evidence>
<organism evidence="8 9">
    <name type="scientific">Natrinema pellirubrum (strain DSM 15624 / CIP 106293 / JCM 10476 / NCIMB 786 / 157)</name>
    <dbReference type="NCBI Taxonomy" id="797303"/>
    <lineage>
        <taxon>Archaea</taxon>
        <taxon>Methanobacteriati</taxon>
        <taxon>Methanobacteriota</taxon>
        <taxon>Stenosarchaea group</taxon>
        <taxon>Halobacteria</taxon>
        <taxon>Halobacteriales</taxon>
        <taxon>Natrialbaceae</taxon>
        <taxon>Natrinema</taxon>
    </lineage>
</organism>
<evidence type="ECO:0000256" key="4">
    <source>
        <dbReference type="ARBA" id="ARBA00022801"/>
    </source>
</evidence>
<dbReference type="GO" id="GO:0046872">
    <property type="term" value="F:metal ion binding"/>
    <property type="evidence" value="ECO:0007669"/>
    <property type="project" value="UniProtKB-KW"/>
</dbReference>
<dbReference type="EMBL" id="AOIE01000010">
    <property type="protein sequence ID" value="ELY80843.1"/>
    <property type="molecule type" value="Genomic_DNA"/>
</dbReference>
<dbReference type="PANTHER" id="PTHR33653:SF1">
    <property type="entry name" value="RIBONUCLEASE VAPC2"/>
    <property type="match status" value="1"/>
</dbReference>
<keyword evidence="9" id="KW-1185">Reference proteome</keyword>
<dbReference type="Proteomes" id="UP000011593">
    <property type="component" value="Unassembled WGS sequence"/>
</dbReference>
<protein>
    <submittedName>
        <fullName evidence="8">PilT protein domain-containing protein</fullName>
    </submittedName>
</protein>
<keyword evidence="5" id="KW-0460">Magnesium</keyword>
<dbReference type="InterPro" id="IPR050556">
    <property type="entry name" value="Type_II_TA_system_RNase"/>
</dbReference>
<proteinExistence type="inferred from homology"/>